<evidence type="ECO:0000313" key="1">
    <source>
        <dbReference type="EMBL" id="MFC5512092.1"/>
    </source>
</evidence>
<evidence type="ECO:0000313" key="2">
    <source>
        <dbReference type="Proteomes" id="UP001596031"/>
    </source>
</evidence>
<keyword evidence="2" id="KW-1185">Reference proteome</keyword>
<dbReference type="RefSeq" id="WP_379721962.1">
    <property type="nucleotide sequence ID" value="NZ_JBHSMS010000040.1"/>
</dbReference>
<proteinExistence type="predicted"/>
<name>A0ABW0PKC8_9BURK</name>
<organism evidence="1 2">
    <name type="scientific">Massilia jejuensis</name>
    <dbReference type="NCBI Taxonomy" id="648894"/>
    <lineage>
        <taxon>Bacteria</taxon>
        <taxon>Pseudomonadati</taxon>
        <taxon>Pseudomonadota</taxon>
        <taxon>Betaproteobacteria</taxon>
        <taxon>Burkholderiales</taxon>
        <taxon>Oxalobacteraceae</taxon>
        <taxon>Telluria group</taxon>
        <taxon>Massilia</taxon>
    </lineage>
</organism>
<reference evidence="2" key="1">
    <citation type="journal article" date="2019" name="Int. J. Syst. Evol. Microbiol.">
        <title>The Global Catalogue of Microorganisms (GCM) 10K type strain sequencing project: providing services to taxonomists for standard genome sequencing and annotation.</title>
        <authorList>
            <consortium name="The Broad Institute Genomics Platform"/>
            <consortium name="The Broad Institute Genome Sequencing Center for Infectious Disease"/>
            <person name="Wu L."/>
            <person name="Ma J."/>
        </authorList>
    </citation>
    <scope>NUCLEOTIDE SEQUENCE [LARGE SCALE GENOMIC DNA]</scope>
    <source>
        <strain evidence="2">CCUG 38813</strain>
    </source>
</reference>
<protein>
    <submittedName>
        <fullName evidence="1">Uncharacterized protein</fullName>
    </submittedName>
</protein>
<comment type="caution">
    <text evidence="1">The sequence shown here is derived from an EMBL/GenBank/DDBJ whole genome shotgun (WGS) entry which is preliminary data.</text>
</comment>
<sequence>MIAQDTVAGAMRPGELSNIHGTHVRYLNLQLDKYIAAQHNSPVSTILLQENSFKPAHEAGFFLSVAVHVG</sequence>
<dbReference type="Proteomes" id="UP001596031">
    <property type="component" value="Unassembled WGS sequence"/>
</dbReference>
<gene>
    <name evidence="1" type="ORF">ACFPOU_13275</name>
</gene>
<accession>A0ABW0PKC8</accession>
<dbReference type="EMBL" id="JBHSMS010000040">
    <property type="protein sequence ID" value="MFC5512092.1"/>
    <property type="molecule type" value="Genomic_DNA"/>
</dbReference>